<dbReference type="PROSITE" id="PS51892">
    <property type="entry name" value="SUBTILASE"/>
    <property type="match status" value="1"/>
</dbReference>
<evidence type="ECO:0000256" key="4">
    <source>
        <dbReference type="ARBA" id="ARBA00022801"/>
    </source>
</evidence>
<evidence type="ECO:0000256" key="5">
    <source>
        <dbReference type="ARBA" id="ARBA00022825"/>
    </source>
</evidence>
<keyword evidence="4 7" id="KW-0378">Hydrolase</keyword>
<evidence type="ECO:0000256" key="8">
    <source>
        <dbReference type="SAM" id="SignalP"/>
    </source>
</evidence>
<dbReference type="Pfam" id="PF02225">
    <property type="entry name" value="PA"/>
    <property type="match status" value="1"/>
</dbReference>
<dbReference type="Gene3D" id="3.30.70.80">
    <property type="entry name" value="Peptidase S8 propeptide/proteinase inhibitor I9"/>
    <property type="match status" value="1"/>
</dbReference>
<evidence type="ECO:0000256" key="7">
    <source>
        <dbReference type="PROSITE-ProRule" id="PRU01240"/>
    </source>
</evidence>
<dbReference type="InterPro" id="IPR041469">
    <property type="entry name" value="Subtilisin-like_FN3"/>
</dbReference>
<feature type="active site" description="Charge relay system" evidence="6 7">
    <location>
        <position position="201"/>
    </location>
</feature>
<organism evidence="13 14">
    <name type="scientific">Sesamum alatum</name>
    <dbReference type="NCBI Taxonomy" id="300844"/>
    <lineage>
        <taxon>Eukaryota</taxon>
        <taxon>Viridiplantae</taxon>
        <taxon>Streptophyta</taxon>
        <taxon>Embryophyta</taxon>
        <taxon>Tracheophyta</taxon>
        <taxon>Spermatophyta</taxon>
        <taxon>Magnoliopsida</taxon>
        <taxon>eudicotyledons</taxon>
        <taxon>Gunneridae</taxon>
        <taxon>Pentapetalae</taxon>
        <taxon>asterids</taxon>
        <taxon>lamiids</taxon>
        <taxon>Lamiales</taxon>
        <taxon>Pedaliaceae</taxon>
        <taxon>Sesamum</taxon>
    </lineage>
</organism>
<dbReference type="InterPro" id="IPR037045">
    <property type="entry name" value="S8pro/Inhibitor_I9_sf"/>
</dbReference>
<protein>
    <submittedName>
        <fullName evidence="13">Subtilisin-like protease SBT1.8</fullName>
    </submittedName>
</protein>
<evidence type="ECO:0000313" key="13">
    <source>
        <dbReference type="EMBL" id="KAK4435208.1"/>
    </source>
</evidence>
<dbReference type="AlphaFoldDB" id="A0AAE1YT49"/>
<reference evidence="13" key="1">
    <citation type="submission" date="2020-06" db="EMBL/GenBank/DDBJ databases">
        <authorList>
            <person name="Li T."/>
            <person name="Hu X."/>
            <person name="Zhang T."/>
            <person name="Song X."/>
            <person name="Zhang H."/>
            <person name="Dai N."/>
            <person name="Sheng W."/>
            <person name="Hou X."/>
            <person name="Wei L."/>
        </authorList>
    </citation>
    <scope>NUCLEOTIDE SEQUENCE</scope>
    <source>
        <strain evidence="13">3651</strain>
        <tissue evidence="13">Leaf</tissue>
    </source>
</reference>
<keyword evidence="3 8" id="KW-0732">Signal</keyword>
<keyword evidence="5 7" id="KW-0720">Serine protease</keyword>
<dbReference type="InterPro" id="IPR010259">
    <property type="entry name" value="S8pro/Inhibitor_I9"/>
</dbReference>
<evidence type="ECO:0000259" key="12">
    <source>
        <dbReference type="Pfam" id="PF17766"/>
    </source>
</evidence>
<dbReference type="InterPro" id="IPR000209">
    <property type="entry name" value="Peptidase_S8/S53_dom"/>
</dbReference>
<feature type="chain" id="PRO_5041939384" evidence="8">
    <location>
        <begin position="22"/>
        <end position="771"/>
    </location>
</feature>
<dbReference type="PRINTS" id="PR00723">
    <property type="entry name" value="SUBTILISIN"/>
</dbReference>
<dbReference type="CDD" id="cd04852">
    <property type="entry name" value="Peptidases_S8_3"/>
    <property type="match status" value="1"/>
</dbReference>
<accession>A0AAE1YT49</accession>
<dbReference type="Pfam" id="PF17766">
    <property type="entry name" value="fn3_6"/>
    <property type="match status" value="1"/>
</dbReference>
<evidence type="ECO:0000259" key="10">
    <source>
        <dbReference type="Pfam" id="PF02225"/>
    </source>
</evidence>
<feature type="active site" description="Charge relay system" evidence="6 7">
    <location>
        <position position="145"/>
    </location>
</feature>
<comment type="caution">
    <text evidence="13">The sequence shown here is derived from an EMBL/GenBank/DDBJ whole genome shotgun (WGS) entry which is preliminary data.</text>
</comment>
<comment type="similarity">
    <text evidence="1 7">Belongs to the peptidase S8 family.</text>
</comment>
<dbReference type="GO" id="GO:0006508">
    <property type="term" value="P:proteolysis"/>
    <property type="evidence" value="ECO:0007669"/>
    <property type="project" value="UniProtKB-KW"/>
</dbReference>
<evidence type="ECO:0000256" key="1">
    <source>
        <dbReference type="ARBA" id="ARBA00011073"/>
    </source>
</evidence>
<dbReference type="InterPro" id="IPR003137">
    <property type="entry name" value="PA_domain"/>
</dbReference>
<dbReference type="InterPro" id="IPR015500">
    <property type="entry name" value="Peptidase_S8_subtilisin-rel"/>
</dbReference>
<dbReference type="EMBL" id="JACGWO010000002">
    <property type="protein sequence ID" value="KAK4435208.1"/>
    <property type="molecule type" value="Genomic_DNA"/>
</dbReference>
<name>A0AAE1YT49_9LAMI</name>
<dbReference type="InterPro" id="IPR034197">
    <property type="entry name" value="Peptidases_S8_3"/>
</dbReference>
<dbReference type="Pfam" id="PF05922">
    <property type="entry name" value="Inhibitor_I9"/>
    <property type="match status" value="1"/>
</dbReference>
<proteinExistence type="inferred from homology"/>
<evidence type="ECO:0000256" key="6">
    <source>
        <dbReference type="PIRSR" id="PIRSR615500-1"/>
    </source>
</evidence>
<dbReference type="InterPro" id="IPR045051">
    <property type="entry name" value="SBT"/>
</dbReference>
<evidence type="ECO:0000259" key="11">
    <source>
        <dbReference type="Pfam" id="PF05922"/>
    </source>
</evidence>
<dbReference type="InterPro" id="IPR036852">
    <property type="entry name" value="Peptidase_S8/S53_dom_sf"/>
</dbReference>
<feature type="signal peptide" evidence="8">
    <location>
        <begin position="1"/>
        <end position="21"/>
    </location>
</feature>
<evidence type="ECO:0000313" key="14">
    <source>
        <dbReference type="Proteomes" id="UP001293254"/>
    </source>
</evidence>
<dbReference type="Gene3D" id="3.40.50.200">
    <property type="entry name" value="Peptidase S8/S53 domain"/>
    <property type="match status" value="1"/>
</dbReference>
<dbReference type="CDD" id="cd02120">
    <property type="entry name" value="PA_subtilisin_like"/>
    <property type="match status" value="1"/>
</dbReference>
<evidence type="ECO:0000256" key="2">
    <source>
        <dbReference type="ARBA" id="ARBA00022670"/>
    </source>
</evidence>
<dbReference type="Pfam" id="PF00082">
    <property type="entry name" value="Peptidase_S8"/>
    <property type="match status" value="1"/>
</dbReference>
<feature type="active site" description="Charge relay system" evidence="6 7">
    <location>
        <position position="524"/>
    </location>
</feature>
<keyword evidence="2 7" id="KW-0645">Protease</keyword>
<dbReference type="SUPFAM" id="SSF52743">
    <property type="entry name" value="Subtilisin-like"/>
    <property type="match status" value="1"/>
</dbReference>
<sequence length="771" mass="82627">MGLASIAIACISLLILHSTLSFSNEESDSEIYIVQLKSPDDGVSANSEELESWYHSFLSGSKSGSSDRDSRMVYTYKNVLQGFAARLSPDDVKVIQEYGGFVHARPQRKLGLHTTRSPGFLGLHQDFGFWKDSNYGEGVIIGVIDGGIDIGHPSFSDEGMPPPPAKWKGKCEFNHTACNNKVIGARTFTMGNGTPIDEYGHGSHTASTAAGNFVPGANFFGQAKGTAAGVAPHAHLAIYKVCSAVACSESDVLKAMDIAIDDGVDVISLSMGWPTGPFALDGIALGAFSAIQKGVVVSCSIDNDGPFYQSLENEAPWILTVGASTMDRKFTTSLVLGNDEVIDGEAIFQPTDFPPTQFPLVYQGNRAGFCDPESLNDSNVREKIVLCDIVDGTSPVDKAKAVMDAGGAAIVLINPESAGLIISRLDPLPLPSTQISYADGLKIKAYINSTFTPTAKFLFQGTVTEDKHAPVVAAFSSRGPSRASPGILKPDIIGPGVNILAAWPSSIEGNENTKYTFNMMSGTSMASPHLSGVAALLKSAHPDWSPAAIKSAIMTTADVVTLAHNRIEDQIIQPAHSDWSSAAIMTTADEVNLAHNRIKDQTLQPADVFATGAGHVNPSRANDPGLVYDLEPEDYIPFLCGLQYSNREVNSITQQKVNCSKVSSIPQSQLNYPSFSILFGPRVQTYTRTLTNVAAEASSSYVVEISPPEGVHVTVEPSKLDFMEQNQKITYAVTFSLLPSFPNNRNFTQGHLIWTSAKHKVRSPIVAIMQN</sequence>
<feature type="domain" description="Subtilisin-like protease fibronectin type-III" evidence="12">
    <location>
        <begin position="669"/>
        <end position="766"/>
    </location>
</feature>
<evidence type="ECO:0000259" key="9">
    <source>
        <dbReference type="Pfam" id="PF00082"/>
    </source>
</evidence>
<dbReference type="PANTHER" id="PTHR10795">
    <property type="entry name" value="PROPROTEIN CONVERTASE SUBTILISIN/KEXIN"/>
    <property type="match status" value="1"/>
</dbReference>
<dbReference type="Gene3D" id="3.50.30.30">
    <property type="match status" value="1"/>
</dbReference>
<dbReference type="GO" id="GO:0004252">
    <property type="term" value="F:serine-type endopeptidase activity"/>
    <property type="evidence" value="ECO:0007669"/>
    <property type="project" value="UniProtKB-UniRule"/>
</dbReference>
<keyword evidence="14" id="KW-1185">Reference proteome</keyword>
<reference evidence="13" key="2">
    <citation type="journal article" date="2024" name="Plant">
        <title>Genomic evolution and insights into agronomic trait innovations of Sesamum species.</title>
        <authorList>
            <person name="Miao H."/>
            <person name="Wang L."/>
            <person name="Qu L."/>
            <person name="Liu H."/>
            <person name="Sun Y."/>
            <person name="Le M."/>
            <person name="Wang Q."/>
            <person name="Wei S."/>
            <person name="Zheng Y."/>
            <person name="Lin W."/>
            <person name="Duan Y."/>
            <person name="Cao H."/>
            <person name="Xiong S."/>
            <person name="Wang X."/>
            <person name="Wei L."/>
            <person name="Li C."/>
            <person name="Ma Q."/>
            <person name="Ju M."/>
            <person name="Zhao R."/>
            <person name="Li G."/>
            <person name="Mu C."/>
            <person name="Tian Q."/>
            <person name="Mei H."/>
            <person name="Zhang T."/>
            <person name="Gao T."/>
            <person name="Zhang H."/>
        </authorList>
    </citation>
    <scope>NUCLEOTIDE SEQUENCE</scope>
    <source>
        <strain evidence="13">3651</strain>
    </source>
</reference>
<feature type="domain" description="PA" evidence="10">
    <location>
        <begin position="358"/>
        <end position="443"/>
    </location>
</feature>
<feature type="domain" description="Inhibitor I9" evidence="11">
    <location>
        <begin position="32"/>
        <end position="110"/>
    </location>
</feature>
<dbReference type="Gene3D" id="2.60.40.2310">
    <property type="match status" value="1"/>
</dbReference>
<dbReference type="Proteomes" id="UP001293254">
    <property type="component" value="Unassembled WGS sequence"/>
</dbReference>
<feature type="domain" description="Peptidase S8/S53" evidence="9">
    <location>
        <begin position="136"/>
        <end position="558"/>
    </location>
</feature>
<gene>
    <name evidence="13" type="ORF">Salat_0684100</name>
</gene>
<evidence type="ECO:0000256" key="3">
    <source>
        <dbReference type="ARBA" id="ARBA00022729"/>
    </source>
</evidence>